<accession>A0A5B7FZM9</accession>
<keyword evidence="3" id="KW-1185">Reference proteome</keyword>
<feature type="region of interest" description="Disordered" evidence="1">
    <location>
        <begin position="1"/>
        <end position="35"/>
    </location>
</feature>
<feature type="region of interest" description="Disordered" evidence="1">
    <location>
        <begin position="51"/>
        <end position="72"/>
    </location>
</feature>
<evidence type="ECO:0000313" key="2">
    <source>
        <dbReference type="EMBL" id="MPC50719.1"/>
    </source>
</evidence>
<reference evidence="2 3" key="1">
    <citation type="submission" date="2019-05" db="EMBL/GenBank/DDBJ databases">
        <title>Another draft genome of Portunus trituberculatus and its Hox gene families provides insights of decapod evolution.</title>
        <authorList>
            <person name="Jeong J.-H."/>
            <person name="Song I."/>
            <person name="Kim S."/>
            <person name="Choi T."/>
            <person name="Kim D."/>
            <person name="Ryu S."/>
            <person name="Kim W."/>
        </authorList>
    </citation>
    <scope>NUCLEOTIDE SEQUENCE [LARGE SCALE GENOMIC DNA]</scope>
    <source>
        <tissue evidence="2">Muscle</tissue>
    </source>
</reference>
<name>A0A5B7FZM9_PORTR</name>
<feature type="compositionally biased region" description="Acidic residues" evidence="1">
    <location>
        <begin position="26"/>
        <end position="35"/>
    </location>
</feature>
<proteinExistence type="predicted"/>
<evidence type="ECO:0000313" key="3">
    <source>
        <dbReference type="Proteomes" id="UP000324222"/>
    </source>
</evidence>
<organism evidence="2 3">
    <name type="scientific">Portunus trituberculatus</name>
    <name type="common">Swimming crab</name>
    <name type="synonym">Neptunus trituberculatus</name>
    <dbReference type="NCBI Taxonomy" id="210409"/>
    <lineage>
        <taxon>Eukaryota</taxon>
        <taxon>Metazoa</taxon>
        <taxon>Ecdysozoa</taxon>
        <taxon>Arthropoda</taxon>
        <taxon>Crustacea</taxon>
        <taxon>Multicrustacea</taxon>
        <taxon>Malacostraca</taxon>
        <taxon>Eumalacostraca</taxon>
        <taxon>Eucarida</taxon>
        <taxon>Decapoda</taxon>
        <taxon>Pleocyemata</taxon>
        <taxon>Brachyura</taxon>
        <taxon>Eubrachyura</taxon>
        <taxon>Portunoidea</taxon>
        <taxon>Portunidae</taxon>
        <taxon>Portuninae</taxon>
        <taxon>Portunus</taxon>
    </lineage>
</organism>
<comment type="caution">
    <text evidence="2">The sequence shown here is derived from an EMBL/GenBank/DDBJ whole genome shotgun (WGS) entry which is preliminary data.</text>
</comment>
<dbReference type="EMBL" id="VSRR010009688">
    <property type="protein sequence ID" value="MPC50719.1"/>
    <property type="molecule type" value="Genomic_DNA"/>
</dbReference>
<evidence type="ECO:0000256" key="1">
    <source>
        <dbReference type="SAM" id="MobiDB-lite"/>
    </source>
</evidence>
<feature type="compositionally biased region" description="Basic residues" evidence="1">
    <location>
        <begin position="1"/>
        <end position="16"/>
    </location>
</feature>
<dbReference type="AlphaFoldDB" id="A0A5B7FZM9"/>
<feature type="compositionally biased region" description="Basic residues" evidence="1">
    <location>
        <begin position="51"/>
        <end position="65"/>
    </location>
</feature>
<protein>
    <submittedName>
        <fullName evidence="2">Uncharacterized protein</fullName>
    </submittedName>
</protein>
<gene>
    <name evidence="2" type="ORF">E2C01_044549</name>
</gene>
<dbReference type="Proteomes" id="UP000324222">
    <property type="component" value="Unassembled WGS sequence"/>
</dbReference>
<sequence>MKKRNINFTRSTRKRDRKIEKKEDENEKEEEEEEEEILQLFHTIHHHLKHTHPQHSHLHKRHRYKATPPKPTVNTLEAVRRMHHGDPESLQRGLDQHKGI</sequence>